<name>A0ABU8RIT8_9ACTN</name>
<evidence type="ECO:0000313" key="1">
    <source>
        <dbReference type="EMBL" id="MEJ5944939.1"/>
    </source>
</evidence>
<dbReference type="RefSeq" id="WP_339574319.1">
    <property type="nucleotide sequence ID" value="NZ_JBBIAA010000004.1"/>
</dbReference>
<dbReference type="Proteomes" id="UP001387100">
    <property type="component" value="Unassembled WGS sequence"/>
</dbReference>
<reference evidence="1 2" key="1">
    <citation type="journal article" date="2017" name="Int. J. Syst. Evol. Microbiol.">
        <title>Pseudokineococcus basanitobsidens sp. nov., isolated from volcanic rock.</title>
        <authorList>
            <person name="Lee D.W."/>
            <person name="Park M.Y."/>
            <person name="Kim J.J."/>
            <person name="Kim B.S."/>
        </authorList>
    </citation>
    <scope>NUCLEOTIDE SEQUENCE [LARGE SCALE GENOMIC DNA]</scope>
    <source>
        <strain evidence="1 2">DSM 103726</strain>
    </source>
</reference>
<evidence type="ECO:0000313" key="2">
    <source>
        <dbReference type="Proteomes" id="UP001387100"/>
    </source>
</evidence>
<sequence>MVEPEARTTAQQVKLRVPGARQVEVDLAPDREGRYRLPRGMRVTSAAQAKYHVRKIGRRGRASVDFKVEGTAPYSTPAVAGRLIDLLGNNTVAELLGVAKDRPGRWVRGQGVEAANRAALADLESLVGQLLAAFTPEQAALWLTGDNAHLGARPIDVFRLQGSAPVVAAIAAREQGAFS</sequence>
<accession>A0ABU8RIT8</accession>
<dbReference type="EMBL" id="JBBIAA010000004">
    <property type="protein sequence ID" value="MEJ5944939.1"/>
    <property type="molecule type" value="Genomic_DNA"/>
</dbReference>
<gene>
    <name evidence="1" type="ORF">WDZ17_06475</name>
</gene>
<proteinExistence type="predicted"/>
<keyword evidence="2" id="KW-1185">Reference proteome</keyword>
<protein>
    <recommendedName>
        <fullName evidence="3">Toxin-antitoxin system antitoxin component (TIGR02293 family)</fullName>
    </recommendedName>
</protein>
<comment type="caution">
    <text evidence="1">The sequence shown here is derived from an EMBL/GenBank/DDBJ whole genome shotgun (WGS) entry which is preliminary data.</text>
</comment>
<evidence type="ECO:0008006" key="3">
    <source>
        <dbReference type="Google" id="ProtNLM"/>
    </source>
</evidence>
<organism evidence="1 2">
    <name type="scientific">Pseudokineococcus basanitobsidens</name>
    <dbReference type="NCBI Taxonomy" id="1926649"/>
    <lineage>
        <taxon>Bacteria</taxon>
        <taxon>Bacillati</taxon>
        <taxon>Actinomycetota</taxon>
        <taxon>Actinomycetes</taxon>
        <taxon>Kineosporiales</taxon>
        <taxon>Kineosporiaceae</taxon>
        <taxon>Pseudokineococcus</taxon>
    </lineage>
</organism>